<evidence type="ECO:0000313" key="2">
    <source>
        <dbReference type="Proteomes" id="UP000322499"/>
    </source>
</evidence>
<dbReference type="EMBL" id="VNHW01000007">
    <property type="protein sequence ID" value="TYP87270.1"/>
    <property type="molecule type" value="Genomic_DNA"/>
</dbReference>
<organism evidence="1 2">
    <name type="scientific">Blastococcus xanthinilyticus</name>
    <dbReference type="NCBI Taxonomy" id="1564164"/>
    <lineage>
        <taxon>Bacteria</taxon>
        <taxon>Bacillati</taxon>
        <taxon>Actinomycetota</taxon>
        <taxon>Actinomycetes</taxon>
        <taxon>Geodermatophilales</taxon>
        <taxon>Geodermatophilaceae</taxon>
        <taxon>Blastococcus</taxon>
    </lineage>
</organism>
<protein>
    <submittedName>
        <fullName evidence="1">Uncharacterized protein DUF1059</fullName>
    </submittedName>
</protein>
<dbReference type="InterPro" id="IPR009409">
    <property type="entry name" value="DUF1059"/>
</dbReference>
<gene>
    <name evidence="1" type="ORF">BD833_107211</name>
</gene>
<reference evidence="1 2" key="1">
    <citation type="submission" date="2019-07" db="EMBL/GenBank/DDBJ databases">
        <title>Genomic Encyclopedia of Archaeal and Bacterial Type Strains, Phase II (KMG-II): from individual species to whole genera.</title>
        <authorList>
            <person name="Goeker M."/>
        </authorList>
    </citation>
    <scope>NUCLEOTIDE SEQUENCE [LARGE SCALE GENOMIC DNA]</scope>
    <source>
        <strain evidence="1 2">DSM 46842</strain>
    </source>
</reference>
<proteinExistence type="predicted"/>
<accession>A0A5S5CU33</accession>
<dbReference type="Pfam" id="PF06348">
    <property type="entry name" value="DUF1059"/>
    <property type="match status" value="1"/>
</dbReference>
<dbReference type="Proteomes" id="UP000322499">
    <property type="component" value="Unassembled WGS sequence"/>
</dbReference>
<comment type="caution">
    <text evidence="1">The sequence shown here is derived from an EMBL/GenBank/DDBJ whole genome shotgun (WGS) entry which is preliminary data.</text>
</comment>
<sequence length="57" mass="5903">MKTFHCGDIIPGCEASFSAADEAGILAQTRRHAVDAHGDPEPGSVSDALVLPAIRTV</sequence>
<name>A0A5S5CU33_9ACTN</name>
<dbReference type="AlphaFoldDB" id="A0A5S5CU33"/>
<keyword evidence="2" id="KW-1185">Reference proteome</keyword>
<evidence type="ECO:0000313" key="1">
    <source>
        <dbReference type="EMBL" id="TYP87270.1"/>
    </source>
</evidence>
<dbReference type="RefSeq" id="WP_166533523.1">
    <property type="nucleotide sequence ID" value="NZ_VNHW01000007.1"/>
</dbReference>